<sequence>MERIKDAFVFEILFPERVDIPFFAKKFAISSSRWSPFVYRSKAKRMRRDFFFSTTIVFVRESLRYPTGAWLGNIPILTFWRSPRFVFSEREST</sequence>
<dbReference type="AlphaFoldDB" id="A0A1G2MEH2"/>
<dbReference type="Proteomes" id="UP000176493">
    <property type="component" value="Unassembled WGS sequence"/>
</dbReference>
<evidence type="ECO:0000313" key="2">
    <source>
        <dbReference type="Proteomes" id="UP000176493"/>
    </source>
</evidence>
<organism evidence="1 2">
    <name type="scientific">Candidatus Taylorbacteria bacterium RIFCSPHIGHO2_02_49_25</name>
    <dbReference type="NCBI Taxonomy" id="1802305"/>
    <lineage>
        <taxon>Bacteria</taxon>
        <taxon>Candidatus Tayloriibacteriota</taxon>
    </lineage>
</organism>
<accession>A0A1G2MEH2</accession>
<gene>
    <name evidence="1" type="ORF">A2W52_01840</name>
</gene>
<name>A0A1G2MEH2_9BACT</name>
<protein>
    <submittedName>
        <fullName evidence="1">Uncharacterized protein</fullName>
    </submittedName>
</protein>
<dbReference type="EMBL" id="MHRJ01000043">
    <property type="protein sequence ID" value="OHA21569.1"/>
    <property type="molecule type" value="Genomic_DNA"/>
</dbReference>
<reference evidence="1 2" key="1">
    <citation type="journal article" date="2016" name="Nat. Commun.">
        <title>Thousands of microbial genomes shed light on interconnected biogeochemical processes in an aquifer system.</title>
        <authorList>
            <person name="Anantharaman K."/>
            <person name="Brown C.T."/>
            <person name="Hug L.A."/>
            <person name="Sharon I."/>
            <person name="Castelle C.J."/>
            <person name="Probst A.J."/>
            <person name="Thomas B.C."/>
            <person name="Singh A."/>
            <person name="Wilkins M.J."/>
            <person name="Karaoz U."/>
            <person name="Brodie E.L."/>
            <person name="Williams K.H."/>
            <person name="Hubbard S.S."/>
            <person name="Banfield J.F."/>
        </authorList>
    </citation>
    <scope>NUCLEOTIDE SEQUENCE [LARGE SCALE GENOMIC DNA]</scope>
</reference>
<evidence type="ECO:0000313" key="1">
    <source>
        <dbReference type="EMBL" id="OHA21569.1"/>
    </source>
</evidence>
<comment type="caution">
    <text evidence="1">The sequence shown here is derived from an EMBL/GenBank/DDBJ whole genome shotgun (WGS) entry which is preliminary data.</text>
</comment>
<proteinExistence type="predicted"/>